<dbReference type="SMART" id="SM00220">
    <property type="entry name" value="S_TKc"/>
    <property type="match status" value="1"/>
</dbReference>
<keyword evidence="2" id="KW-0723">Serine/threonine-protein kinase</keyword>
<dbReference type="PROSITE" id="PS00108">
    <property type="entry name" value="PROTEIN_KINASE_ST"/>
    <property type="match status" value="1"/>
</dbReference>
<dbReference type="PROSITE" id="PS50011">
    <property type="entry name" value="PROTEIN_KINASE_DOM"/>
    <property type="match status" value="1"/>
</dbReference>
<evidence type="ECO:0000256" key="1">
    <source>
        <dbReference type="ARBA" id="ARBA00012513"/>
    </source>
</evidence>
<evidence type="ECO:0000256" key="6">
    <source>
        <dbReference type="ARBA" id="ARBA00022840"/>
    </source>
</evidence>
<dbReference type="OMA" id="NGCEEKH"/>
<evidence type="ECO:0000256" key="4">
    <source>
        <dbReference type="ARBA" id="ARBA00022741"/>
    </source>
</evidence>
<gene>
    <name evidence="11" type="ORF">HHK36_026725</name>
</gene>
<proteinExistence type="predicted"/>
<organism evidence="11 12">
    <name type="scientific">Tetracentron sinense</name>
    <name type="common">Spur-leaf</name>
    <dbReference type="NCBI Taxonomy" id="13715"/>
    <lineage>
        <taxon>Eukaryota</taxon>
        <taxon>Viridiplantae</taxon>
        <taxon>Streptophyta</taxon>
        <taxon>Embryophyta</taxon>
        <taxon>Tracheophyta</taxon>
        <taxon>Spermatophyta</taxon>
        <taxon>Magnoliopsida</taxon>
        <taxon>Trochodendrales</taxon>
        <taxon>Trochodendraceae</taxon>
        <taxon>Tetracentron</taxon>
    </lineage>
</organism>
<dbReference type="Pfam" id="PF12202">
    <property type="entry name" value="OSR1_C"/>
    <property type="match status" value="1"/>
</dbReference>
<dbReference type="InterPro" id="IPR011009">
    <property type="entry name" value="Kinase-like_dom_sf"/>
</dbReference>
<dbReference type="InterPro" id="IPR050588">
    <property type="entry name" value="WNK_Ser-Thr_kinase"/>
</dbReference>
<evidence type="ECO:0000256" key="3">
    <source>
        <dbReference type="ARBA" id="ARBA00022679"/>
    </source>
</evidence>
<dbReference type="OrthoDB" id="4062651at2759"/>
<evidence type="ECO:0000256" key="7">
    <source>
        <dbReference type="ARBA" id="ARBA00047899"/>
    </source>
</evidence>
<dbReference type="Gene3D" id="3.30.200.20">
    <property type="entry name" value="Phosphorylase Kinase, domain 1"/>
    <property type="match status" value="1"/>
</dbReference>
<keyword evidence="6" id="KW-0067">ATP-binding</keyword>
<accession>A0A834YGH5</accession>
<dbReference type="Gene3D" id="1.10.510.10">
    <property type="entry name" value="Transferase(Phosphotransferase) domain 1"/>
    <property type="match status" value="1"/>
</dbReference>
<dbReference type="GO" id="GO:0004674">
    <property type="term" value="F:protein serine/threonine kinase activity"/>
    <property type="evidence" value="ECO:0007669"/>
    <property type="project" value="UniProtKB-KW"/>
</dbReference>
<dbReference type="Gene3D" id="3.10.20.90">
    <property type="entry name" value="Phosphatidylinositol 3-kinase Catalytic Subunit, Chain A, domain 1"/>
    <property type="match status" value="1"/>
</dbReference>
<dbReference type="FunFam" id="3.10.20.90:FF:000255">
    <property type="entry name" value="probable serine/threonine-protein kinase WNK9"/>
    <property type="match status" value="1"/>
</dbReference>
<dbReference type="GO" id="GO:0005524">
    <property type="term" value="F:ATP binding"/>
    <property type="evidence" value="ECO:0007669"/>
    <property type="project" value="UniProtKB-KW"/>
</dbReference>
<feature type="region of interest" description="Disordered" evidence="9">
    <location>
        <begin position="543"/>
        <end position="568"/>
    </location>
</feature>
<comment type="catalytic activity">
    <reaction evidence="7">
        <text>L-threonyl-[protein] + ATP = O-phospho-L-threonyl-[protein] + ADP + H(+)</text>
        <dbReference type="Rhea" id="RHEA:46608"/>
        <dbReference type="Rhea" id="RHEA-COMP:11060"/>
        <dbReference type="Rhea" id="RHEA-COMP:11605"/>
        <dbReference type="ChEBI" id="CHEBI:15378"/>
        <dbReference type="ChEBI" id="CHEBI:30013"/>
        <dbReference type="ChEBI" id="CHEBI:30616"/>
        <dbReference type="ChEBI" id="CHEBI:61977"/>
        <dbReference type="ChEBI" id="CHEBI:456216"/>
        <dbReference type="EC" id="2.7.11.1"/>
    </reaction>
</comment>
<feature type="domain" description="Protein kinase" evidence="10">
    <location>
        <begin position="24"/>
        <end position="281"/>
    </location>
</feature>
<keyword evidence="3" id="KW-0808">Transferase</keyword>
<evidence type="ECO:0000256" key="2">
    <source>
        <dbReference type="ARBA" id="ARBA00022527"/>
    </source>
</evidence>
<dbReference type="InterPro" id="IPR000719">
    <property type="entry name" value="Prot_kinase_dom"/>
</dbReference>
<keyword evidence="4" id="KW-0547">Nucleotide-binding</keyword>
<evidence type="ECO:0000259" key="10">
    <source>
        <dbReference type="PROSITE" id="PS50011"/>
    </source>
</evidence>
<comment type="caution">
    <text evidence="11">The sequence shown here is derived from an EMBL/GenBank/DDBJ whole genome shotgun (WGS) entry which is preliminary data.</text>
</comment>
<name>A0A834YGH5_TETSI</name>
<dbReference type="EC" id="2.7.11.1" evidence="1"/>
<dbReference type="InterPro" id="IPR008271">
    <property type="entry name" value="Ser/Thr_kinase_AS"/>
</dbReference>
<dbReference type="FunFam" id="3.30.200.20:FF:000075">
    <property type="entry name" value="Probable serine/threonine-protein kinase WNK1"/>
    <property type="match status" value="1"/>
</dbReference>
<protein>
    <recommendedName>
        <fullName evidence="1">non-specific serine/threonine protein kinase</fullName>
        <ecNumber evidence="1">2.7.11.1</ecNumber>
    </recommendedName>
</protein>
<evidence type="ECO:0000256" key="5">
    <source>
        <dbReference type="ARBA" id="ARBA00022777"/>
    </source>
</evidence>
<reference evidence="11 12" key="1">
    <citation type="submission" date="2020-04" db="EMBL/GenBank/DDBJ databases">
        <title>Plant Genome Project.</title>
        <authorList>
            <person name="Zhang R.-G."/>
        </authorList>
    </citation>
    <scope>NUCLEOTIDE SEQUENCE [LARGE SCALE GENOMIC DNA]</scope>
    <source>
        <strain evidence="11">YNK0</strain>
        <tissue evidence="11">Leaf</tissue>
    </source>
</reference>
<evidence type="ECO:0000313" key="11">
    <source>
        <dbReference type="EMBL" id="KAF8388059.1"/>
    </source>
</evidence>
<dbReference type="PANTHER" id="PTHR13902">
    <property type="entry name" value="SERINE/THREONINE-PROTEIN KINASE WNK WITH NO LYSINE -RELATED"/>
    <property type="match status" value="1"/>
</dbReference>
<keyword evidence="5" id="KW-0418">Kinase</keyword>
<comment type="catalytic activity">
    <reaction evidence="8">
        <text>L-seryl-[protein] + ATP = O-phospho-L-seryl-[protein] + ADP + H(+)</text>
        <dbReference type="Rhea" id="RHEA:17989"/>
        <dbReference type="Rhea" id="RHEA-COMP:9863"/>
        <dbReference type="Rhea" id="RHEA-COMP:11604"/>
        <dbReference type="ChEBI" id="CHEBI:15378"/>
        <dbReference type="ChEBI" id="CHEBI:29999"/>
        <dbReference type="ChEBI" id="CHEBI:30616"/>
        <dbReference type="ChEBI" id="CHEBI:83421"/>
        <dbReference type="ChEBI" id="CHEBI:456216"/>
        <dbReference type="EC" id="2.7.11.1"/>
    </reaction>
</comment>
<dbReference type="EMBL" id="JABCRI010000020">
    <property type="protein sequence ID" value="KAF8388059.1"/>
    <property type="molecule type" value="Genomic_DNA"/>
</dbReference>
<evidence type="ECO:0000313" key="12">
    <source>
        <dbReference type="Proteomes" id="UP000655225"/>
    </source>
</evidence>
<dbReference type="AlphaFoldDB" id="A0A834YGH5"/>
<sequence>MNGCAPLEPDYSEFVEVDPTGRYGRYNEILGKGASKTVYRAFDEYEGIEVAWNQVKLYDFLRSPEDLERLYCEIHLLKTLKHKNIMKFYTSWVDTAKRNINFVTEMFTSGTLRQYRQKHKRVNIRAVKHWCRQILKGLLYLHSHDPLVIHRDLKCDNIFVNGNQGEVKIGDLGLAAILRKSHAAHCVGTPEFMAPEVYEEEYNELVDIYSFGMCILEMVTFEYPYSECTHPAQIYKKVISGKKPDALYKVKDPEVRQFVEKCLATASLRLPAKELLKDPFLHIDHSGSDLRPLDFCHRELDDMGPLLRQPILELHHSNNSLINGNSDDLGFEHENGWEYHPNEIEPNGIELFTYQDDEHSANVDITIKGRMREDVGIFLRLRIADKEGRIRNIYFPFDIETDTALSVATEMVAELDITDQDVTKIADMIDGEIVSLVPEWKSGPGIEETPRFASASLCHNCASKGSSDGSLTDYLSLNNPSSKNSQVLQCSRHGCAALHGRFEEITYQVEEPEHCVTEGLPMVSSQSDFIRYPGIWAQHDVPELTSQGSGESHSDEEHEQLESTSARDERVIGMDTQSETNARNFVHQLPGFFSISTIPSVASALSDEYENEIRQEMRWLKAKYQMELRELRDQQLGVISRASSLSPGLEDRKHQADNGVTLSSFSTSLQGENSETLFKSFASGKNFTSCLPSHVGESIPKTETRIARHCEATNNSSSPKPMITAKSFYTGALLPLSLHRTTSLPVDAVDV</sequence>
<dbReference type="SUPFAM" id="SSF56112">
    <property type="entry name" value="Protein kinase-like (PK-like)"/>
    <property type="match status" value="1"/>
</dbReference>
<dbReference type="Pfam" id="PF00069">
    <property type="entry name" value="Pkinase"/>
    <property type="match status" value="1"/>
</dbReference>
<dbReference type="CDD" id="cd13983">
    <property type="entry name" value="STKc_WNK"/>
    <property type="match status" value="1"/>
</dbReference>
<evidence type="ECO:0000256" key="8">
    <source>
        <dbReference type="ARBA" id="ARBA00048679"/>
    </source>
</evidence>
<dbReference type="Proteomes" id="UP000655225">
    <property type="component" value="Unassembled WGS sequence"/>
</dbReference>
<keyword evidence="12" id="KW-1185">Reference proteome</keyword>
<evidence type="ECO:0000256" key="9">
    <source>
        <dbReference type="SAM" id="MobiDB-lite"/>
    </source>
</evidence>
<dbReference type="InterPro" id="IPR024678">
    <property type="entry name" value="Kinase_OSR1/WNK_CCT"/>
</dbReference>
<dbReference type="FunFam" id="1.10.510.10:FF:000046">
    <property type="entry name" value="probable serine/threonine-protein kinase WNK9"/>
    <property type="match status" value="1"/>
</dbReference>